<proteinExistence type="predicted"/>
<name>A0A381X773_9ZZZZ</name>
<sequence>MLDFQFRWEDILHEVEQLDEWIPYRESSGKNWSSLALHGISGEYKKVYHTDDNVEYDWTSIADKCPKTKDFLQNQAGIISHERTRFMKIDPGGSIFLHNDRDIEDQPLTLDIMGPSILHFSIQHPKGCDFHVSGWGNIPIDNGSTWLFSNVWNHECINNSDKPRYHILTNGCKMDSEFWRPIIKRSWKSFIDKYNNVKF</sequence>
<dbReference type="Gene3D" id="2.60.120.330">
    <property type="entry name" value="B-lactam Antibiotic, Isopenicillin N Synthase, Chain"/>
    <property type="match status" value="1"/>
</dbReference>
<organism evidence="2">
    <name type="scientific">marine metagenome</name>
    <dbReference type="NCBI Taxonomy" id="408172"/>
    <lineage>
        <taxon>unclassified sequences</taxon>
        <taxon>metagenomes</taxon>
        <taxon>ecological metagenomes</taxon>
    </lineage>
</organism>
<gene>
    <name evidence="2" type="ORF">METZ01_LOCUS113460</name>
</gene>
<dbReference type="Pfam" id="PF05118">
    <property type="entry name" value="Asp_Arg_Hydrox"/>
    <property type="match status" value="1"/>
</dbReference>
<dbReference type="SUPFAM" id="SSF51197">
    <property type="entry name" value="Clavaminate synthase-like"/>
    <property type="match status" value="1"/>
</dbReference>
<protein>
    <recommendedName>
        <fullName evidence="1">Aspartyl/asparaginy/proline hydroxylase domain-containing protein</fullName>
    </recommendedName>
</protein>
<evidence type="ECO:0000259" key="1">
    <source>
        <dbReference type="Pfam" id="PF05118"/>
    </source>
</evidence>
<dbReference type="AlphaFoldDB" id="A0A381X773"/>
<accession>A0A381X773</accession>
<dbReference type="EMBL" id="UINC01014156">
    <property type="protein sequence ID" value="SVA60606.1"/>
    <property type="molecule type" value="Genomic_DNA"/>
</dbReference>
<feature type="domain" description="Aspartyl/asparaginy/proline hydroxylase" evidence="1">
    <location>
        <begin position="7"/>
        <end position="169"/>
    </location>
</feature>
<dbReference type="InterPro" id="IPR027443">
    <property type="entry name" value="IPNS-like_sf"/>
</dbReference>
<evidence type="ECO:0000313" key="2">
    <source>
        <dbReference type="EMBL" id="SVA60606.1"/>
    </source>
</evidence>
<reference evidence="2" key="1">
    <citation type="submission" date="2018-05" db="EMBL/GenBank/DDBJ databases">
        <authorList>
            <person name="Lanie J.A."/>
            <person name="Ng W.-L."/>
            <person name="Kazmierczak K.M."/>
            <person name="Andrzejewski T.M."/>
            <person name="Davidsen T.M."/>
            <person name="Wayne K.J."/>
            <person name="Tettelin H."/>
            <person name="Glass J.I."/>
            <person name="Rusch D."/>
            <person name="Podicherti R."/>
            <person name="Tsui H.-C.T."/>
            <person name="Winkler M.E."/>
        </authorList>
    </citation>
    <scope>NUCLEOTIDE SEQUENCE</scope>
</reference>
<dbReference type="InterPro" id="IPR007803">
    <property type="entry name" value="Asp/Arg/Pro-Hydrxlase"/>
</dbReference>